<feature type="compositionally biased region" description="Low complexity" evidence="4">
    <location>
        <begin position="410"/>
        <end position="429"/>
    </location>
</feature>
<feature type="region of interest" description="Disordered" evidence="4">
    <location>
        <begin position="299"/>
        <end position="334"/>
    </location>
</feature>
<feature type="compositionally biased region" description="Polar residues" evidence="4">
    <location>
        <begin position="683"/>
        <end position="702"/>
    </location>
</feature>
<dbReference type="Proteomes" id="UP001314205">
    <property type="component" value="Unassembled WGS sequence"/>
</dbReference>
<dbReference type="Pfam" id="PF09596">
    <property type="entry name" value="MamL-1"/>
    <property type="match status" value="1"/>
</dbReference>
<gene>
    <name evidence="6" type="ORF">PARMNEM_LOCUS351</name>
</gene>
<protein>
    <recommendedName>
        <fullName evidence="5">Neurogenic mastermind-like N-terminal domain-containing protein</fullName>
    </recommendedName>
</protein>
<feature type="compositionally biased region" description="Low complexity" evidence="4">
    <location>
        <begin position="481"/>
        <end position="513"/>
    </location>
</feature>
<dbReference type="GO" id="GO:0016607">
    <property type="term" value="C:nuclear speck"/>
    <property type="evidence" value="ECO:0007669"/>
    <property type="project" value="InterPro"/>
</dbReference>
<evidence type="ECO:0000259" key="5">
    <source>
        <dbReference type="SMART" id="SM01275"/>
    </source>
</evidence>
<evidence type="ECO:0000256" key="1">
    <source>
        <dbReference type="ARBA" id="ARBA00004123"/>
    </source>
</evidence>
<dbReference type="SMART" id="SM01275">
    <property type="entry name" value="MamL-1"/>
    <property type="match status" value="1"/>
</dbReference>
<dbReference type="GO" id="GO:0045944">
    <property type="term" value="P:positive regulation of transcription by RNA polymerase II"/>
    <property type="evidence" value="ECO:0007669"/>
    <property type="project" value="InterPro"/>
</dbReference>
<comment type="subcellular location">
    <subcellularLocation>
        <location evidence="1">Nucleus</location>
    </subcellularLocation>
</comment>
<proteinExistence type="inferred from homology"/>
<dbReference type="InterPro" id="IPR046370">
    <property type="entry name" value="MAML_N_sf"/>
</dbReference>
<reference evidence="6 7" key="1">
    <citation type="submission" date="2023-11" db="EMBL/GenBank/DDBJ databases">
        <authorList>
            <person name="Hedman E."/>
            <person name="Englund M."/>
            <person name="Stromberg M."/>
            <person name="Nyberg Akerstrom W."/>
            <person name="Nylinder S."/>
            <person name="Jareborg N."/>
            <person name="Kallberg Y."/>
            <person name="Kronander E."/>
        </authorList>
    </citation>
    <scope>NUCLEOTIDE SEQUENCE [LARGE SCALE GENOMIC DNA]</scope>
</reference>
<evidence type="ECO:0000256" key="3">
    <source>
        <dbReference type="ARBA" id="ARBA00023242"/>
    </source>
</evidence>
<evidence type="ECO:0000256" key="2">
    <source>
        <dbReference type="ARBA" id="ARBA00008081"/>
    </source>
</evidence>
<dbReference type="EMBL" id="CAVLGL010000001">
    <property type="protein sequence ID" value="CAK1578247.1"/>
    <property type="molecule type" value="Genomic_DNA"/>
</dbReference>
<feature type="compositionally biased region" description="Low complexity" evidence="4">
    <location>
        <begin position="551"/>
        <end position="562"/>
    </location>
</feature>
<dbReference type="GO" id="GO:0003713">
    <property type="term" value="F:transcription coactivator activity"/>
    <property type="evidence" value="ECO:0007669"/>
    <property type="project" value="InterPro"/>
</dbReference>
<feature type="domain" description="Neurogenic mastermind-like N-terminal" evidence="5">
    <location>
        <begin position="12"/>
        <end position="71"/>
    </location>
</feature>
<sequence length="744" mass="81500">MLQPMEEMILPPKRQAVVDRLRRRIETYRRRQSECVPRFDQSFSGACEQQNLETSALQKRFLEGKAKRQAKKTERKPDLPAISSNLHSSVHVSCQQKFGCGDYEPPAKLQCSGAGGGGTGEGLTKFSVEIVQQLEFTTSAADSQPQQISTNVTVKALANAVKTSGSPPPPQPPRVPSPLDCERECKAECKSEVADDEFVGLDECAAALERDAASAFPGLADLIGEEDGDDTFEDLITEISEYPEFMKDFDLDAGKLNGGGGLASGLEPNEGETARPYSGGEMSPAAQTLKHMAEQHQQATGGDWSRYRGYSGYRPRPNPPPMDHLHMSQQQQLHLTQPHHNLQVSAAQHMQVSGAGTGGHVSVAAQQGMYASFQHQGTPSPQHHQGSGCDTYSVSQSQSLNFSQAMRNRSTGQTQQQQPAGPGQQSLGLTAAGISREQQAKMLQQQQQQMLRAQQQQMRPPPPEYKARFNAAPAPAPAPTRRPAAPRAYAPHAPHAPHAQHVPHAQHAQHARQYAPDWRHVLMQQPRQQFPHHHQGFSMGGMGGMGGGITQQQQQQQQMQLQQARLQQHQLLQHQQQQQQQQRTSNQQQSPMSHLIMQQNQMMSVQGQIQNIHMSQSQSMSMQQAGMGGMGGTHQSSPMQGSPMQGSPMQGSPMQGQTGPMHAQSNPMQQQNSMMSQNGPMQTQNSSNAAQHSFPSLHSTSSFPGQTTDFNFDFLDNMPSTDASNLTAQELLNSLDNSFLNDIL</sequence>
<feature type="region of interest" description="Disordered" evidence="4">
    <location>
        <begin position="528"/>
        <end position="562"/>
    </location>
</feature>
<keyword evidence="3" id="KW-0539">Nucleus</keyword>
<name>A0AAV1K857_9NEOP</name>
<accession>A0AAV1K857</accession>
<evidence type="ECO:0000256" key="4">
    <source>
        <dbReference type="SAM" id="MobiDB-lite"/>
    </source>
</evidence>
<feature type="region of interest" description="Disordered" evidence="4">
    <location>
        <begin position="614"/>
        <end position="702"/>
    </location>
</feature>
<feature type="compositionally biased region" description="Low complexity" evidence="4">
    <location>
        <begin position="664"/>
        <end position="682"/>
    </location>
</feature>
<comment type="caution">
    <text evidence="6">The sequence shown here is derived from an EMBL/GenBank/DDBJ whole genome shotgun (WGS) entry which is preliminary data.</text>
</comment>
<feature type="region of interest" description="Disordered" evidence="4">
    <location>
        <begin position="260"/>
        <end position="283"/>
    </location>
</feature>
<dbReference type="AlphaFoldDB" id="A0AAV1K857"/>
<dbReference type="GO" id="GO:0007219">
    <property type="term" value="P:Notch signaling pathway"/>
    <property type="evidence" value="ECO:0007669"/>
    <property type="project" value="InterPro"/>
</dbReference>
<dbReference type="Gene3D" id="6.10.250.970">
    <property type="match status" value="1"/>
</dbReference>
<feature type="compositionally biased region" description="Gly residues" evidence="4">
    <location>
        <begin position="538"/>
        <end position="549"/>
    </location>
</feature>
<feature type="compositionally biased region" description="Polar residues" evidence="4">
    <location>
        <begin position="638"/>
        <end position="658"/>
    </location>
</feature>
<organism evidence="6 7">
    <name type="scientific">Parnassius mnemosyne</name>
    <name type="common">clouded apollo</name>
    <dbReference type="NCBI Taxonomy" id="213953"/>
    <lineage>
        <taxon>Eukaryota</taxon>
        <taxon>Metazoa</taxon>
        <taxon>Ecdysozoa</taxon>
        <taxon>Arthropoda</taxon>
        <taxon>Hexapoda</taxon>
        <taxon>Insecta</taxon>
        <taxon>Pterygota</taxon>
        <taxon>Neoptera</taxon>
        <taxon>Endopterygota</taxon>
        <taxon>Lepidoptera</taxon>
        <taxon>Glossata</taxon>
        <taxon>Ditrysia</taxon>
        <taxon>Papilionoidea</taxon>
        <taxon>Papilionidae</taxon>
        <taxon>Parnassiinae</taxon>
        <taxon>Parnassini</taxon>
        <taxon>Parnassius</taxon>
        <taxon>Driopa</taxon>
    </lineage>
</organism>
<dbReference type="InterPro" id="IPR019082">
    <property type="entry name" value="Mastermind-like_N"/>
</dbReference>
<feature type="compositionally biased region" description="Low complexity" evidence="4">
    <location>
        <begin position="614"/>
        <end position="625"/>
    </location>
</feature>
<feature type="compositionally biased region" description="Low complexity" evidence="4">
    <location>
        <begin position="440"/>
        <end position="458"/>
    </location>
</feature>
<feature type="region of interest" description="Disordered" evidence="4">
    <location>
        <begin position="374"/>
        <end position="513"/>
    </location>
</feature>
<evidence type="ECO:0000313" key="6">
    <source>
        <dbReference type="EMBL" id="CAK1578247.1"/>
    </source>
</evidence>
<evidence type="ECO:0000313" key="7">
    <source>
        <dbReference type="Proteomes" id="UP001314205"/>
    </source>
</evidence>
<keyword evidence="7" id="KW-1185">Reference proteome</keyword>
<feature type="compositionally biased region" description="Polar residues" evidence="4">
    <location>
        <begin position="374"/>
        <end position="409"/>
    </location>
</feature>
<comment type="similarity">
    <text evidence="2">Belongs to the mastermind family.</text>
</comment>